<reference evidence="9 10" key="1">
    <citation type="submission" date="2011-11" db="EMBL/GenBank/DDBJ databases">
        <title>The Genome Sequence of Dialister succinatiphilus YIT 11850.</title>
        <authorList>
            <consortium name="The Broad Institute Genome Sequencing Platform"/>
            <person name="Earl A."/>
            <person name="Ward D."/>
            <person name="Feldgarden M."/>
            <person name="Gevers D."/>
            <person name="Morotomi M."/>
            <person name="Young S.K."/>
            <person name="Zeng Q."/>
            <person name="Gargeya S."/>
            <person name="Fitzgerald M."/>
            <person name="Haas B."/>
            <person name="Abouelleil A."/>
            <person name="Alvarado L."/>
            <person name="Arachchi H.M."/>
            <person name="Berlin A."/>
            <person name="Brown A."/>
            <person name="Chapman S.B."/>
            <person name="Dunbar C."/>
            <person name="Gearin G."/>
            <person name="Goldberg J."/>
            <person name="Griggs A."/>
            <person name="Gujja S."/>
            <person name="Heiman D."/>
            <person name="Howarth C."/>
            <person name="Lui A."/>
            <person name="MacDonald P.J.P."/>
            <person name="Montmayeur A."/>
            <person name="Murphy C."/>
            <person name="Neiman D."/>
            <person name="Pearson M."/>
            <person name="Priest M."/>
            <person name="Roberts A."/>
            <person name="Saif S."/>
            <person name="Shea T."/>
            <person name="Sisk P."/>
            <person name="Stolte C."/>
            <person name="Sykes S."/>
            <person name="Wortman J."/>
            <person name="Nusbaum C."/>
            <person name="Birren B."/>
        </authorList>
    </citation>
    <scope>NUCLEOTIDE SEQUENCE [LARGE SCALE GENOMIC DNA]</scope>
    <source>
        <strain evidence="9 10">YIT 11850</strain>
    </source>
</reference>
<feature type="transmembrane region" description="Helical" evidence="7">
    <location>
        <begin position="171"/>
        <end position="189"/>
    </location>
</feature>
<feature type="transmembrane region" description="Helical" evidence="7">
    <location>
        <begin position="309"/>
        <end position="335"/>
    </location>
</feature>
<feature type="transmembrane region" description="Helical" evidence="7">
    <location>
        <begin position="222"/>
        <end position="244"/>
    </location>
</feature>
<dbReference type="eggNOG" id="COG2814">
    <property type="taxonomic scope" value="Bacteria"/>
</dbReference>
<feature type="transmembrane region" description="Helical" evidence="7">
    <location>
        <begin position="48"/>
        <end position="70"/>
    </location>
</feature>
<dbReference type="SUPFAM" id="SSF103473">
    <property type="entry name" value="MFS general substrate transporter"/>
    <property type="match status" value="1"/>
</dbReference>
<organism evidence="9 10">
    <name type="scientific">Dialister succinatiphilus YIT 11850</name>
    <dbReference type="NCBI Taxonomy" id="742743"/>
    <lineage>
        <taxon>Bacteria</taxon>
        <taxon>Bacillati</taxon>
        <taxon>Bacillota</taxon>
        <taxon>Negativicutes</taxon>
        <taxon>Veillonellales</taxon>
        <taxon>Veillonellaceae</taxon>
        <taxon>Dialister</taxon>
    </lineage>
</organism>
<evidence type="ECO:0000259" key="8">
    <source>
        <dbReference type="PROSITE" id="PS50850"/>
    </source>
</evidence>
<dbReference type="PRINTS" id="PR01035">
    <property type="entry name" value="TCRTETA"/>
</dbReference>
<evidence type="ECO:0000256" key="6">
    <source>
        <dbReference type="ARBA" id="ARBA00023136"/>
    </source>
</evidence>
<keyword evidence="4 7" id="KW-0812">Transmembrane</keyword>
<feature type="transmembrane region" description="Helical" evidence="7">
    <location>
        <begin position="378"/>
        <end position="394"/>
    </location>
</feature>
<evidence type="ECO:0000256" key="3">
    <source>
        <dbReference type="ARBA" id="ARBA00022475"/>
    </source>
</evidence>
<dbReference type="InterPro" id="IPR011701">
    <property type="entry name" value="MFS"/>
</dbReference>
<name>H1CYI8_9FIRM</name>
<evidence type="ECO:0000313" key="9">
    <source>
        <dbReference type="EMBL" id="EHO63669.1"/>
    </source>
</evidence>
<dbReference type="PROSITE" id="PS50850">
    <property type="entry name" value="MFS"/>
    <property type="match status" value="1"/>
</dbReference>
<feature type="transmembrane region" description="Helical" evidence="7">
    <location>
        <begin position="12"/>
        <end position="36"/>
    </location>
</feature>
<dbReference type="EMBL" id="ADLT01000014">
    <property type="protein sequence ID" value="EHO63669.1"/>
    <property type="molecule type" value="Genomic_DNA"/>
</dbReference>
<feature type="domain" description="Major facilitator superfamily (MFS) profile" evidence="8">
    <location>
        <begin position="12"/>
        <end position="400"/>
    </location>
</feature>
<dbReference type="HOGENOM" id="CLU_001265_57_3_9"/>
<dbReference type="GO" id="GO:0022857">
    <property type="term" value="F:transmembrane transporter activity"/>
    <property type="evidence" value="ECO:0007669"/>
    <property type="project" value="InterPro"/>
</dbReference>
<feature type="transmembrane region" description="Helical" evidence="7">
    <location>
        <begin position="256"/>
        <end position="277"/>
    </location>
</feature>
<evidence type="ECO:0000313" key="10">
    <source>
        <dbReference type="Proteomes" id="UP000003277"/>
    </source>
</evidence>
<gene>
    <name evidence="9" type="ORF">HMPREF9453_00426</name>
</gene>
<dbReference type="PATRIC" id="fig|742743.3.peg.438"/>
<evidence type="ECO:0000256" key="4">
    <source>
        <dbReference type="ARBA" id="ARBA00022692"/>
    </source>
</evidence>
<accession>H1CYI8</accession>
<dbReference type="InterPro" id="IPR020846">
    <property type="entry name" value="MFS_dom"/>
</dbReference>
<sequence>MKGGLFLSYNKNIITLVASMFLVASGYTMVIPFLPLYLGELGVPDHEIALWTGLVFSSCFLVAGIMGPIWGKLADLGGKKKMAVRAAVLLGFSYLFCGLCQNQYHLMAARAFQGFANGFVAASMAIISDSADSDKLGGTLGMAQTSLVVGGILGPLMGGALSHAFGMRNTFFLSALFLWIVAVAVIVFVKDRNTGTVHKTREKTSISQDLSYAAHNPSLRELLLLTFFLQTTLLMIQPVTSLYVGELMHHEGNIELTAGFIMSSGGLAGALTTTLWGKFGQSHGYYYAMALTLLSAGAFTILQSIPDSIWGFGICQFLVGCFVIGANPSINAALVEHTPSDFRGRIFGLSNTAQQFGNMCGPLLSSLISMALGIWEVYLAAGLIQLLLGVKVAMTHREEGR</sequence>
<dbReference type="Proteomes" id="UP000003277">
    <property type="component" value="Unassembled WGS sequence"/>
</dbReference>
<evidence type="ECO:0000256" key="7">
    <source>
        <dbReference type="SAM" id="Phobius"/>
    </source>
</evidence>
<evidence type="ECO:0000256" key="5">
    <source>
        <dbReference type="ARBA" id="ARBA00022989"/>
    </source>
</evidence>
<dbReference type="AlphaFoldDB" id="H1CYI8"/>
<dbReference type="Gene3D" id="1.20.1250.20">
    <property type="entry name" value="MFS general substrate transporter like domains"/>
    <property type="match status" value="1"/>
</dbReference>
<dbReference type="GO" id="GO:0005886">
    <property type="term" value="C:plasma membrane"/>
    <property type="evidence" value="ECO:0007669"/>
    <property type="project" value="UniProtKB-SubCell"/>
</dbReference>
<dbReference type="Pfam" id="PF07690">
    <property type="entry name" value="MFS_1"/>
    <property type="match status" value="2"/>
</dbReference>
<keyword evidence="6 7" id="KW-0472">Membrane</keyword>
<feature type="transmembrane region" description="Helical" evidence="7">
    <location>
        <begin position="284"/>
        <end position="303"/>
    </location>
</feature>
<dbReference type="STRING" id="742743.HMPREF9453_00426"/>
<dbReference type="InterPro" id="IPR036259">
    <property type="entry name" value="MFS_trans_sf"/>
</dbReference>
<dbReference type="PANTHER" id="PTHR43414">
    <property type="entry name" value="MULTIDRUG RESISTANCE PROTEIN MDTG"/>
    <property type="match status" value="1"/>
</dbReference>
<protein>
    <recommendedName>
        <fullName evidence="8">Major facilitator superfamily (MFS) profile domain-containing protein</fullName>
    </recommendedName>
</protein>
<comment type="subcellular location">
    <subcellularLocation>
        <location evidence="1">Cell membrane</location>
        <topology evidence="1">Multi-pass membrane protein</topology>
    </subcellularLocation>
</comment>
<evidence type="ECO:0000256" key="2">
    <source>
        <dbReference type="ARBA" id="ARBA00022448"/>
    </source>
</evidence>
<keyword evidence="3" id="KW-1003">Cell membrane</keyword>
<feature type="transmembrane region" description="Helical" evidence="7">
    <location>
        <begin position="147"/>
        <end position="165"/>
    </location>
</feature>
<evidence type="ECO:0000256" key="1">
    <source>
        <dbReference type="ARBA" id="ARBA00004651"/>
    </source>
</evidence>
<keyword evidence="2" id="KW-0813">Transport</keyword>
<dbReference type="RefSeq" id="WP_008858932.1">
    <property type="nucleotide sequence ID" value="NZ_JH591187.1"/>
</dbReference>
<dbReference type="InterPro" id="IPR001958">
    <property type="entry name" value="Tet-R_TetA/multi-R_MdtG-like"/>
</dbReference>
<proteinExistence type="predicted"/>
<dbReference type="PANTHER" id="PTHR43414:SF1">
    <property type="entry name" value="PEPTIDE PERMEASE"/>
    <property type="match status" value="1"/>
</dbReference>
<comment type="caution">
    <text evidence="9">The sequence shown here is derived from an EMBL/GenBank/DDBJ whole genome shotgun (WGS) entry which is preliminary data.</text>
</comment>
<dbReference type="OrthoDB" id="65739at2"/>
<feature type="transmembrane region" description="Helical" evidence="7">
    <location>
        <begin position="82"/>
        <end position="104"/>
    </location>
</feature>
<keyword evidence="10" id="KW-1185">Reference proteome</keyword>
<keyword evidence="5 7" id="KW-1133">Transmembrane helix</keyword>